<proteinExistence type="predicted"/>
<dbReference type="AlphaFoldDB" id="A0A6J5X960"/>
<protein>
    <submittedName>
        <fullName evidence="1">Uncharacterized protein</fullName>
    </submittedName>
</protein>
<accession>A0A6J5X960</accession>
<organism evidence="1 2">
    <name type="scientific">Prunus armeniaca</name>
    <name type="common">Apricot</name>
    <name type="synonym">Armeniaca vulgaris</name>
    <dbReference type="NCBI Taxonomy" id="36596"/>
    <lineage>
        <taxon>Eukaryota</taxon>
        <taxon>Viridiplantae</taxon>
        <taxon>Streptophyta</taxon>
        <taxon>Embryophyta</taxon>
        <taxon>Tracheophyta</taxon>
        <taxon>Spermatophyta</taxon>
        <taxon>Magnoliopsida</taxon>
        <taxon>eudicotyledons</taxon>
        <taxon>Gunneridae</taxon>
        <taxon>Pentapetalae</taxon>
        <taxon>rosids</taxon>
        <taxon>fabids</taxon>
        <taxon>Rosales</taxon>
        <taxon>Rosaceae</taxon>
        <taxon>Amygdaloideae</taxon>
        <taxon>Amygdaleae</taxon>
        <taxon>Prunus</taxon>
    </lineage>
</organism>
<gene>
    <name evidence="1" type="ORF">ORAREDHAP_LOCUS29820</name>
</gene>
<dbReference type="EMBL" id="CAEKKB010000004">
    <property type="protein sequence ID" value="CAB4309093.1"/>
    <property type="molecule type" value="Genomic_DNA"/>
</dbReference>
<reference evidence="2" key="1">
    <citation type="journal article" date="2020" name="Genome Biol.">
        <title>Gamete binning: chromosome-level and haplotype-resolved genome assembly enabled by high-throughput single-cell sequencing of gamete genomes.</title>
        <authorList>
            <person name="Campoy J.A."/>
            <person name="Sun H."/>
            <person name="Goel M."/>
            <person name="Jiao W.-B."/>
            <person name="Folz-Donahue K."/>
            <person name="Wang N."/>
            <person name="Rubio M."/>
            <person name="Liu C."/>
            <person name="Kukat C."/>
            <person name="Ruiz D."/>
            <person name="Huettel B."/>
            <person name="Schneeberger K."/>
        </authorList>
    </citation>
    <scope>NUCLEOTIDE SEQUENCE [LARGE SCALE GENOMIC DNA]</scope>
    <source>
        <strain evidence="2">cv. Rojo Pasion</strain>
    </source>
</reference>
<evidence type="ECO:0000313" key="1">
    <source>
        <dbReference type="EMBL" id="CAB4309093.1"/>
    </source>
</evidence>
<evidence type="ECO:0000313" key="2">
    <source>
        <dbReference type="Proteomes" id="UP000507245"/>
    </source>
</evidence>
<dbReference type="Proteomes" id="UP000507245">
    <property type="component" value="Unassembled WGS sequence"/>
</dbReference>
<sequence>MVIHRKTGYFNFLKTKGDEMKAQKIVEKVDMKTKKEIANMWQKLDATQKAEYESKTPSTNASNKSCLKIATRCSPKDIKDTINVLSDEKKEAIEEMGFISVDDFVRIIGVKDGGEEVDFTGSMDDQDIVKVRNSFWAGRSF</sequence>
<keyword evidence="2" id="KW-1185">Reference proteome</keyword>
<name>A0A6J5X960_PRUAR</name>